<keyword evidence="1" id="KW-0472">Membrane</keyword>
<dbReference type="Proteomes" id="UP000006294">
    <property type="component" value="Chromosome"/>
</dbReference>
<evidence type="ECO:0000313" key="3">
    <source>
        <dbReference type="Proteomes" id="UP000006294"/>
    </source>
</evidence>
<keyword evidence="1" id="KW-1133">Transmembrane helix</keyword>
<gene>
    <name evidence="2" type="ordered locus">AXY_18810</name>
</gene>
<evidence type="ECO:0000256" key="1">
    <source>
        <dbReference type="SAM" id="Phobius"/>
    </source>
</evidence>
<dbReference type="STRING" id="698758.AXY_18810"/>
<name>K0J7V2_AMPXN</name>
<dbReference type="AlphaFoldDB" id="K0J7V2"/>
<proteinExistence type="predicted"/>
<dbReference type="KEGG" id="axl:AXY_18810"/>
<keyword evidence="3" id="KW-1185">Reference proteome</keyword>
<feature type="transmembrane region" description="Helical" evidence="1">
    <location>
        <begin position="49"/>
        <end position="68"/>
    </location>
</feature>
<dbReference type="RefSeq" id="WP_015010600.1">
    <property type="nucleotide sequence ID" value="NC_018704.1"/>
</dbReference>
<dbReference type="HOGENOM" id="CLU_2748847_0_0_9"/>
<dbReference type="EMBL" id="AP012050">
    <property type="protein sequence ID" value="BAM48013.1"/>
    <property type="molecule type" value="Genomic_DNA"/>
</dbReference>
<keyword evidence="1" id="KW-0812">Transmembrane</keyword>
<evidence type="ECO:0000313" key="2">
    <source>
        <dbReference type="EMBL" id="BAM48013.1"/>
    </source>
</evidence>
<accession>K0J7V2</accession>
<organism evidence="2 3">
    <name type="scientific">Amphibacillus xylanus (strain ATCC 51415 / DSM 6626 / JCM 7361 / LMG 17667 / NBRC 15112 / Ep01)</name>
    <dbReference type="NCBI Taxonomy" id="698758"/>
    <lineage>
        <taxon>Bacteria</taxon>
        <taxon>Bacillati</taxon>
        <taxon>Bacillota</taxon>
        <taxon>Bacilli</taxon>
        <taxon>Bacillales</taxon>
        <taxon>Bacillaceae</taxon>
        <taxon>Amphibacillus</taxon>
    </lineage>
</organism>
<protein>
    <submittedName>
        <fullName evidence="2">Uncharacterized protein</fullName>
    </submittedName>
</protein>
<reference evidence="2 3" key="1">
    <citation type="submission" date="2011-01" db="EMBL/GenBank/DDBJ databases">
        <title>Whole genome sequence of Amphibacillus xylinus NBRC 15112.</title>
        <authorList>
            <person name="Nakazawa H."/>
            <person name="Katano Y."/>
            <person name="Nakamura S."/>
            <person name="Sasagawa M."/>
            <person name="Fukada J."/>
            <person name="Arai T."/>
            <person name="Sasakura N."/>
            <person name="Mochizuki D."/>
            <person name="Hosoyama A."/>
            <person name="Harada K."/>
            <person name="Horikawa H."/>
            <person name="Kato Y."/>
            <person name="Harada T."/>
            <person name="Sasaki K."/>
            <person name="Sekiguchi M."/>
            <person name="Hodoyama M."/>
            <person name="Nishiko R."/>
            <person name="Narita H."/>
            <person name="Hanamaki A."/>
            <person name="Hata C."/>
            <person name="Konno Y."/>
            <person name="Niimura Y."/>
            <person name="Yamazaki S."/>
            <person name="Fujita N."/>
        </authorList>
    </citation>
    <scope>NUCLEOTIDE SEQUENCE [LARGE SCALE GENOMIC DNA]</scope>
    <source>
        <strain evidence="3">ATCC 51415 / DSM 6626 / JCM 7361 / LMG 17667 / NBRC 15112 / Ep01</strain>
    </source>
</reference>
<sequence>MGSGAPSPTPFEPVKVWAYLMMFFFPVANIGGLYLLYAWRGKRNNFKAFLISLPIHLIPYIALLLLMLRM</sequence>
<feature type="transmembrane region" description="Helical" evidence="1">
    <location>
        <begin position="16"/>
        <end position="37"/>
    </location>
</feature>